<dbReference type="PROSITE" id="PS50213">
    <property type="entry name" value="FAS1"/>
    <property type="match status" value="1"/>
</dbReference>
<evidence type="ECO:0000259" key="1">
    <source>
        <dbReference type="PROSITE" id="PS50213"/>
    </source>
</evidence>
<feature type="non-terminal residue" evidence="2">
    <location>
        <position position="1"/>
    </location>
</feature>
<dbReference type="AlphaFoldDB" id="A0A5J4S903"/>
<sequence length="65" mass="7362">DILCNNGIVHAVDRTLPPTMNIYEYLSSIEKGEYTQLDLLMERLLTSIFLPLIIVSLSDNKSYSS</sequence>
<dbReference type="InterPro" id="IPR000782">
    <property type="entry name" value="FAS1_domain"/>
</dbReference>
<comment type="caution">
    <text evidence="2">The sequence shown here is derived from an EMBL/GenBank/DDBJ whole genome shotgun (WGS) entry which is preliminary data.</text>
</comment>
<accession>A0A5J4S903</accession>
<proteinExistence type="predicted"/>
<protein>
    <recommendedName>
        <fullName evidence="1">FAS1 domain-containing protein</fullName>
    </recommendedName>
</protein>
<organism evidence="2">
    <name type="scientific">termite gut metagenome</name>
    <dbReference type="NCBI Taxonomy" id="433724"/>
    <lineage>
        <taxon>unclassified sequences</taxon>
        <taxon>metagenomes</taxon>
        <taxon>organismal metagenomes</taxon>
    </lineage>
</organism>
<feature type="domain" description="FAS1" evidence="1">
    <location>
        <begin position="1"/>
        <end position="16"/>
    </location>
</feature>
<evidence type="ECO:0000313" key="2">
    <source>
        <dbReference type="EMBL" id="KAA6342162.1"/>
    </source>
</evidence>
<dbReference type="EMBL" id="SNRY01000341">
    <property type="protein sequence ID" value="KAA6342162.1"/>
    <property type="molecule type" value="Genomic_DNA"/>
</dbReference>
<reference evidence="2" key="1">
    <citation type="submission" date="2019-03" db="EMBL/GenBank/DDBJ databases">
        <title>Single cell metagenomics reveals metabolic interactions within the superorganism composed of flagellate Streblomastix strix and complex community of Bacteroidetes bacteria on its surface.</title>
        <authorList>
            <person name="Treitli S.C."/>
            <person name="Kolisko M."/>
            <person name="Husnik F."/>
            <person name="Keeling P."/>
            <person name="Hampl V."/>
        </authorList>
    </citation>
    <scope>NUCLEOTIDE SEQUENCE</scope>
    <source>
        <strain evidence="2">STM</strain>
    </source>
</reference>
<name>A0A5J4S903_9ZZZZ</name>
<gene>
    <name evidence="2" type="ORF">EZS27_010060</name>
</gene>